<sequence>MMAATAAGAAHAEERRINVDATGTVQIAPDMATITLGVTNENAEASAAMQATSDAVSKVLARLTEMGIEDRDVQTRDLSLSPVWSGRHGQNGETPEITGFTASNRVFVRVRDLTQLGKIMDAVIQDGANDFGGLSFGVQDPNPIEAQARAKAVGEATAKAQQLAEAAGVTLGPVQSISEQTAGIRPMAEMRALSMADAGGVPVAGGEVSVSVSVSMEFEISD</sequence>
<dbReference type="AlphaFoldDB" id="A0AA90YYK8"/>
<dbReference type="PANTHER" id="PTHR34387:SF1">
    <property type="entry name" value="PERIPLASMIC IMMUNOGENIC PROTEIN"/>
    <property type="match status" value="1"/>
</dbReference>
<dbReference type="Gene3D" id="3.30.70.2970">
    <property type="entry name" value="Protein of unknown function (DUF541), domain 2"/>
    <property type="match status" value="1"/>
</dbReference>
<protein>
    <submittedName>
        <fullName evidence="1">DUF541 domain-containing protein</fullName>
    </submittedName>
</protein>
<name>A0AA90YYK8_9RHOB</name>
<gene>
    <name evidence="1" type="ORF">GS634_04855</name>
</gene>
<dbReference type="EMBL" id="WVRA01000001">
    <property type="protein sequence ID" value="NOE17451.1"/>
    <property type="molecule type" value="Genomic_DNA"/>
</dbReference>
<comment type="caution">
    <text evidence="1">The sequence shown here is derived from an EMBL/GenBank/DDBJ whole genome shotgun (WGS) entry which is preliminary data.</text>
</comment>
<dbReference type="Proteomes" id="UP000597886">
    <property type="component" value="Unassembled WGS sequence"/>
</dbReference>
<dbReference type="GO" id="GO:0006974">
    <property type="term" value="P:DNA damage response"/>
    <property type="evidence" value="ECO:0007669"/>
    <property type="project" value="TreeGrafter"/>
</dbReference>
<dbReference type="InterPro" id="IPR052022">
    <property type="entry name" value="26kDa_periplasmic_antigen"/>
</dbReference>
<dbReference type="InterPro" id="IPR007497">
    <property type="entry name" value="SIMPL/DUF541"/>
</dbReference>
<proteinExistence type="predicted"/>
<organism evidence="1 2">
    <name type="scientific">Ruegeria atlantica</name>
    <dbReference type="NCBI Taxonomy" id="81569"/>
    <lineage>
        <taxon>Bacteria</taxon>
        <taxon>Pseudomonadati</taxon>
        <taxon>Pseudomonadota</taxon>
        <taxon>Alphaproteobacteria</taxon>
        <taxon>Rhodobacterales</taxon>
        <taxon>Roseobacteraceae</taxon>
        <taxon>Ruegeria</taxon>
    </lineage>
</organism>
<dbReference type="Gene3D" id="3.30.110.170">
    <property type="entry name" value="Protein of unknown function (DUF541), domain 1"/>
    <property type="match status" value="1"/>
</dbReference>
<reference evidence="1" key="1">
    <citation type="submission" date="2019-12" db="EMBL/GenBank/DDBJ databases">
        <title>Ruegeria JWLKs population differentiation of coral mucus and skeleton niches.</title>
        <authorList>
            <person name="Luo D."/>
        </authorList>
    </citation>
    <scope>NUCLEOTIDE SEQUENCE</scope>
    <source>
        <strain evidence="1">HKCCD6181</strain>
    </source>
</reference>
<evidence type="ECO:0000313" key="2">
    <source>
        <dbReference type="Proteomes" id="UP000597886"/>
    </source>
</evidence>
<dbReference type="PANTHER" id="PTHR34387">
    <property type="entry name" value="SLR1258 PROTEIN"/>
    <property type="match status" value="1"/>
</dbReference>
<evidence type="ECO:0000313" key="1">
    <source>
        <dbReference type="EMBL" id="NOE17451.1"/>
    </source>
</evidence>
<accession>A0AA90YYK8</accession>
<dbReference type="Pfam" id="PF04402">
    <property type="entry name" value="SIMPL"/>
    <property type="match status" value="1"/>
</dbReference>